<protein>
    <recommendedName>
        <fullName evidence="4">DNA replication/recombination mediator RecO N-terminal domain-containing protein</fullName>
    </recommendedName>
</protein>
<dbReference type="InterPro" id="IPR022572">
    <property type="entry name" value="DNA_rep/recomb_RecO_N"/>
</dbReference>
<proteinExistence type="predicted"/>
<keyword evidence="1" id="KW-0227">DNA damage</keyword>
<organism evidence="5">
    <name type="scientific">marine sediment metagenome</name>
    <dbReference type="NCBI Taxonomy" id="412755"/>
    <lineage>
        <taxon>unclassified sequences</taxon>
        <taxon>metagenomes</taxon>
        <taxon>ecological metagenomes</taxon>
    </lineage>
</organism>
<accession>X1QUY3</accession>
<dbReference type="NCBIfam" id="TIGR00613">
    <property type="entry name" value="reco"/>
    <property type="match status" value="1"/>
</dbReference>
<dbReference type="InterPro" id="IPR003717">
    <property type="entry name" value="RecO"/>
</dbReference>
<dbReference type="PANTHER" id="PTHR33991:SF1">
    <property type="entry name" value="DNA REPAIR PROTEIN RECO"/>
    <property type="match status" value="1"/>
</dbReference>
<gene>
    <name evidence="5" type="ORF">S06H3_54942</name>
</gene>
<dbReference type="GO" id="GO:0006310">
    <property type="term" value="P:DNA recombination"/>
    <property type="evidence" value="ECO:0007669"/>
    <property type="project" value="UniProtKB-KW"/>
</dbReference>
<evidence type="ECO:0000259" key="4">
    <source>
        <dbReference type="Pfam" id="PF11967"/>
    </source>
</evidence>
<evidence type="ECO:0000256" key="2">
    <source>
        <dbReference type="ARBA" id="ARBA00023172"/>
    </source>
</evidence>
<evidence type="ECO:0000256" key="3">
    <source>
        <dbReference type="ARBA" id="ARBA00023204"/>
    </source>
</evidence>
<sequence>MRTPRSYQTQAITIKQIKLGEVDKILTIYTPEFGKLKAVAKGACRPGSKLGGNVEPLTYSLMMLARGRNLDIVTQSQTIDGFLVLKNNLWYTSCGLYVLELIDSFTVENN</sequence>
<dbReference type="GO" id="GO:0006302">
    <property type="term" value="P:double-strand break repair"/>
    <property type="evidence" value="ECO:0007669"/>
    <property type="project" value="TreeGrafter"/>
</dbReference>
<feature type="domain" description="DNA replication/recombination mediator RecO N-terminal" evidence="4">
    <location>
        <begin position="6"/>
        <end position="82"/>
    </location>
</feature>
<dbReference type="Gene3D" id="2.40.50.140">
    <property type="entry name" value="Nucleic acid-binding proteins"/>
    <property type="match status" value="1"/>
</dbReference>
<evidence type="ECO:0000313" key="5">
    <source>
        <dbReference type="EMBL" id="GAI54710.1"/>
    </source>
</evidence>
<dbReference type="GO" id="GO:0043590">
    <property type="term" value="C:bacterial nucleoid"/>
    <property type="evidence" value="ECO:0007669"/>
    <property type="project" value="TreeGrafter"/>
</dbReference>
<evidence type="ECO:0000256" key="1">
    <source>
        <dbReference type="ARBA" id="ARBA00022763"/>
    </source>
</evidence>
<dbReference type="SUPFAM" id="SSF50249">
    <property type="entry name" value="Nucleic acid-binding proteins"/>
    <property type="match status" value="1"/>
</dbReference>
<keyword evidence="2" id="KW-0233">DNA recombination</keyword>
<dbReference type="InterPro" id="IPR012340">
    <property type="entry name" value="NA-bd_OB-fold"/>
</dbReference>
<reference evidence="5" key="1">
    <citation type="journal article" date="2014" name="Front. Microbiol.">
        <title>High frequency of phylogenetically diverse reductive dehalogenase-homologous genes in deep subseafloor sedimentary metagenomes.</title>
        <authorList>
            <person name="Kawai M."/>
            <person name="Futagami T."/>
            <person name="Toyoda A."/>
            <person name="Takaki Y."/>
            <person name="Nishi S."/>
            <person name="Hori S."/>
            <person name="Arai W."/>
            <person name="Tsubouchi T."/>
            <person name="Morono Y."/>
            <person name="Uchiyama I."/>
            <person name="Ito T."/>
            <person name="Fujiyama A."/>
            <person name="Inagaki F."/>
            <person name="Takami H."/>
        </authorList>
    </citation>
    <scope>NUCLEOTIDE SEQUENCE</scope>
    <source>
        <strain evidence="5">Expedition CK06-06</strain>
    </source>
</reference>
<dbReference type="AlphaFoldDB" id="X1QUY3"/>
<keyword evidence="3" id="KW-0234">DNA repair</keyword>
<dbReference type="PANTHER" id="PTHR33991">
    <property type="entry name" value="DNA REPAIR PROTEIN RECO"/>
    <property type="match status" value="1"/>
</dbReference>
<dbReference type="Pfam" id="PF11967">
    <property type="entry name" value="RecO_N"/>
    <property type="match status" value="1"/>
</dbReference>
<name>X1QUY3_9ZZZZ</name>
<comment type="caution">
    <text evidence="5">The sequence shown here is derived from an EMBL/GenBank/DDBJ whole genome shotgun (WGS) entry which is preliminary data.</text>
</comment>
<dbReference type="EMBL" id="BARV01035185">
    <property type="protein sequence ID" value="GAI54710.1"/>
    <property type="molecule type" value="Genomic_DNA"/>
</dbReference>
<feature type="non-terminal residue" evidence="5">
    <location>
        <position position="110"/>
    </location>
</feature>